<dbReference type="Proteomes" id="UP001528850">
    <property type="component" value="Unassembled WGS sequence"/>
</dbReference>
<comment type="similarity">
    <text evidence="3">Belongs to the P-Pant transferase superfamily. EntD family.</text>
</comment>
<dbReference type="Pfam" id="PF17837">
    <property type="entry name" value="4PPT_N"/>
    <property type="match status" value="1"/>
</dbReference>
<dbReference type="Pfam" id="PF01648">
    <property type="entry name" value="ACPS"/>
    <property type="match status" value="1"/>
</dbReference>
<dbReference type="PANTHER" id="PTHR38096:SF1">
    <property type="entry name" value="ENTEROBACTIN SYNTHASE COMPONENT D"/>
    <property type="match status" value="1"/>
</dbReference>
<dbReference type="PRINTS" id="PR01399">
    <property type="entry name" value="ENTSNTHTASED"/>
</dbReference>
<evidence type="ECO:0000313" key="14">
    <source>
        <dbReference type="EMBL" id="MDF4025987.1"/>
    </source>
</evidence>
<comment type="caution">
    <text evidence="14">The sequence shown here is derived from an EMBL/GenBank/DDBJ whole genome shotgun (WGS) entry which is preliminary data.</text>
</comment>
<keyword evidence="6 14" id="KW-0808">Transferase</keyword>
<evidence type="ECO:0000256" key="9">
    <source>
        <dbReference type="ARBA" id="ARBA00031996"/>
    </source>
</evidence>
<comment type="subunit">
    <text evidence="4">EntB, EntD, EntE, and EntF form a multienzyme complex called enterobactin synthase.</text>
</comment>
<evidence type="ECO:0000256" key="2">
    <source>
        <dbReference type="ARBA" id="ARBA00004993"/>
    </source>
</evidence>
<evidence type="ECO:0000259" key="13">
    <source>
        <dbReference type="Pfam" id="PF17837"/>
    </source>
</evidence>
<evidence type="ECO:0000259" key="12">
    <source>
        <dbReference type="Pfam" id="PF01648"/>
    </source>
</evidence>
<evidence type="ECO:0000256" key="4">
    <source>
        <dbReference type="ARBA" id="ARBA00011503"/>
    </source>
</evidence>
<proteinExistence type="inferred from homology"/>
<evidence type="ECO:0000256" key="5">
    <source>
        <dbReference type="ARBA" id="ARBA00019087"/>
    </source>
</evidence>
<evidence type="ECO:0000256" key="1">
    <source>
        <dbReference type="ARBA" id="ARBA00003937"/>
    </source>
</evidence>
<dbReference type="InterPro" id="IPR037143">
    <property type="entry name" value="4-PPantetheinyl_Trfase_dom_sf"/>
</dbReference>
<dbReference type="InterPro" id="IPR041354">
    <property type="entry name" value="4PPT_N"/>
</dbReference>
<evidence type="ECO:0000313" key="15">
    <source>
        <dbReference type="Proteomes" id="UP001528850"/>
    </source>
</evidence>
<feature type="domain" description="4'-phosphopantetheinyl transferase" evidence="12">
    <location>
        <begin position="117"/>
        <end position="195"/>
    </location>
</feature>
<dbReference type="GO" id="GO:0016740">
    <property type="term" value="F:transferase activity"/>
    <property type="evidence" value="ECO:0007669"/>
    <property type="project" value="UniProtKB-KW"/>
</dbReference>
<comment type="catalytic activity">
    <reaction evidence="10">
        <text>apo-[aryl-carrier protein] + CoA = holo-[aryl-carrier protein] + adenosine 3',5'-bisphosphate + H(+)</text>
        <dbReference type="Rhea" id="RHEA:48404"/>
        <dbReference type="Rhea" id="RHEA-COMP:15903"/>
        <dbReference type="Rhea" id="RHEA-COMP:17557"/>
        <dbReference type="ChEBI" id="CHEBI:15378"/>
        <dbReference type="ChEBI" id="CHEBI:29999"/>
        <dbReference type="ChEBI" id="CHEBI:57287"/>
        <dbReference type="ChEBI" id="CHEBI:58343"/>
        <dbReference type="ChEBI" id="CHEBI:64479"/>
    </reaction>
</comment>
<keyword evidence="7" id="KW-0259">Enterobactin biosynthesis</keyword>
<gene>
    <name evidence="14" type="ORF">P3W24_13495</name>
</gene>
<organism evidence="14 15">
    <name type="scientific">Luteibacter sahnii</name>
    <dbReference type="NCBI Taxonomy" id="3021977"/>
    <lineage>
        <taxon>Bacteria</taxon>
        <taxon>Pseudomonadati</taxon>
        <taxon>Pseudomonadota</taxon>
        <taxon>Gammaproteobacteria</taxon>
        <taxon>Lysobacterales</taxon>
        <taxon>Rhodanobacteraceae</taxon>
        <taxon>Luteibacter</taxon>
    </lineage>
</organism>
<dbReference type="EMBL" id="JARJJS010000003">
    <property type="protein sequence ID" value="MDF4025987.1"/>
    <property type="molecule type" value="Genomic_DNA"/>
</dbReference>
<dbReference type="InterPro" id="IPR008278">
    <property type="entry name" value="4-PPantetheinyl_Trfase_dom"/>
</dbReference>
<evidence type="ECO:0000256" key="11">
    <source>
        <dbReference type="ARBA" id="ARBA00049191"/>
    </source>
</evidence>
<comment type="function">
    <text evidence="1">Involved in the biosynthesis of the siderophore enterobactin (enterochelin), which is a macrocyclic trimeric lactone of N-(2,3-dihydroxybenzoyl)-serine. The serine trilactone serves as a scaffolding for the three catechol functionalities that provide hexadentate coordination for the tightly ligated iron(2+) atoms. Plays an essential role in the assembly of the enterobactin by catalyzing the transfer of the 4'-phosphopantetheine (Ppant) moiety from coenzyme A to the apo-domains of both EntB (ArCP domain) and EntF (PCP domain) to yield their holo-forms which make them competent for the activation of 2,3-dihydroxybenzoate (DHB) and L-serine, respectively.</text>
</comment>
<evidence type="ECO:0000256" key="3">
    <source>
        <dbReference type="ARBA" id="ARBA00008342"/>
    </source>
</evidence>
<dbReference type="Gene3D" id="3.90.470.20">
    <property type="entry name" value="4'-phosphopantetheinyl transferase domain"/>
    <property type="match status" value="1"/>
</dbReference>
<sequence>MSGESDVRRMPLAGHPGHPPDAFLMAFDPSSGDDHAFVRHGIACPPSVRRSVAKRRAEYLAGRRVAAAALRDAGSEVGDLMIGPDRAPVWPPAFTGSITHATGLAAAVAMPSRPGWGIGIDLEHVATDSALEAIAQSVVDTSERRALDGLARMLGEATALTIAFSAKESFYKATAATVGRIFDFSALKVVAALVGEGQLITEVAEPLAVSLPAGLRFKLGFTTIAPSTVITSCLWRPA</sequence>
<comment type="pathway">
    <text evidence="2">Siderophore biosynthesis; enterobactin biosynthesis.</text>
</comment>
<evidence type="ECO:0000256" key="7">
    <source>
        <dbReference type="ARBA" id="ARBA00023191"/>
    </source>
</evidence>
<dbReference type="PANTHER" id="PTHR38096">
    <property type="entry name" value="ENTEROBACTIN SYNTHASE COMPONENT D"/>
    <property type="match status" value="1"/>
</dbReference>
<evidence type="ECO:0000256" key="8">
    <source>
        <dbReference type="ARBA" id="ARBA00029894"/>
    </source>
</evidence>
<evidence type="ECO:0000256" key="6">
    <source>
        <dbReference type="ARBA" id="ARBA00022679"/>
    </source>
</evidence>
<comment type="catalytic activity">
    <reaction evidence="11">
        <text>apo-[peptidyl-carrier protein] + CoA = holo-[peptidyl-carrier protein] + adenosine 3',5'-bisphosphate + H(+)</text>
        <dbReference type="Rhea" id="RHEA:46228"/>
        <dbReference type="Rhea" id="RHEA-COMP:11479"/>
        <dbReference type="Rhea" id="RHEA-COMP:11480"/>
        <dbReference type="ChEBI" id="CHEBI:15378"/>
        <dbReference type="ChEBI" id="CHEBI:29999"/>
        <dbReference type="ChEBI" id="CHEBI:57287"/>
        <dbReference type="ChEBI" id="CHEBI:58343"/>
        <dbReference type="ChEBI" id="CHEBI:64479"/>
    </reaction>
</comment>
<dbReference type="SUPFAM" id="SSF56214">
    <property type="entry name" value="4'-phosphopantetheinyl transferase"/>
    <property type="match status" value="1"/>
</dbReference>
<reference evidence="14 15" key="1">
    <citation type="journal article" date="2024" name="Curr. Microbiol.">
        <title>Luteibacter sahnii sp. nov., A Novel Yellow-Colored Xanthomonadin Pigment Producing Probiotic Bacterium from Healthy Rice Seed Microbiome.</title>
        <authorList>
            <person name="Jaiswal G."/>
            <person name="Rana R."/>
            <person name="Nayak P.K."/>
            <person name="Chouhan R."/>
            <person name="Gandhi S.G."/>
            <person name="Patel H.K."/>
            <person name="Patil P.B."/>
        </authorList>
    </citation>
    <scope>NUCLEOTIDE SEQUENCE [LARGE SCALE GENOMIC DNA]</scope>
    <source>
        <strain evidence="14 15">PPL201</strain>
    </source>
</reference>
<feature type="domain" description="4'-phosphopantetheinyl transferase N-terminal" evidence="13">
    <location>
        <begin position="48"/>
        <end position="109"/>
    </location>
</feature>
<protein>
    <recommendedName>
        <fullName evidence="5">Enterobactin synthase component D</fullName>
    </recommendedName>
    <alternativeName>
        <fullName evidence="8">4'-phosphopantetheinyl transferase EntD</fullName>
    </alternativeName>
    <alternativeName>
        <fullName evidence="9">Enterochelin synthase D</fullName>
    </alternativeName>
</protein>
<dbReference type="InterPro" id="IPR003542">
    <property type="entry name" value="Enbac_synth_compD-like"/>
</dbReference>
<keyword evidence="15" id="KW-1185">Reference proteome</keyword>
<name>A0ABT6BD12_9GAMM</name>
<evidence type="ECO:0000256" key="10">
    <source>
        <dbReference type="ARBA" id="ARBA00049176"/>
    </source>
</evidence>
<accession>A0ABT6BD12</accession>